<dbReference type="InterPro" id="IPR008927">
    <property type="entry name" value="6-PGluconate_DH-like_C_sf"/>
</dbReference>
<accession>A0A3S0A1Z9</accession>
<protein>
    <submittedName>
        <fullName evidence="8">3-hydroxybutyryl-CoA dehydrogenase</fullName>
        <ecNumber evidence="8">1.1.1.157</ecNumber>
    </submittedName>
</protein>
<evidence type="ECO:0000256" key="5">
    <source>
        <dbReference type="PIRSR" id="PIRSR000105-2"/>
    </source>
</evidence>
<dbReference type="InterPro" id="IPR006108">
    <property type="entry name" value="3HC_DH_C"/>
</dbReference>
<evidence type="ECO:0000313" key="8">
    <source>
        <dbReference type="EMBL" id="RTE07136.1"/>
    </source>
</evidence>
<feature type="binding site" evidence="5">
    <location>
        <position position="97"/>
    </location>
    <ligand>
        <name>NAD(+)</name>
        <dbReference type="ChEBI" id="CHEBI:57540"/>
    </ligand>
</feature>
<evidence type="ECO:0000256" key="3">
    <source>
        <dbReference type="ARBA" id="ARBA00023002"/>
    </source>
</evidence>
<feature type="binding site" evidence="5">
    <location>
        <position position="92"/>
    </location>
    <ligand>
        <name>NAD(+)</name>
        <dbReference type="ChEBI" id="CHEBI:57540"/>
    </ligand>
</feature>
<dbReference type="PANTHER" id="PTHR48075">
    <property type="entry name" value="3-HYDROXYACYL-COA DEHYDROGENASE FAMILY PROTEIN"/>
    <property type="match status" value="1"/>
</dbReference>
<evidence type="ECO:0000256" key="2">
    <source>
        <dbReference type="ARBA" id="ARBA00009463"/>
    </source>
</evidence>
<proteinExistence type="inferred from homology"/>
<dbReference type="InterPro" id="IPR036291">
    <property type="entry name" value="NAD(P)-bd_dom_sf"/>
</dbReference>
<comment type="caution">
    <text evidence="8">The sequence shown here is derived from an EMBL/GenBank/DDBJ whole genome shotgun (WGS) entry which is preliminary data.</text>
</comment>
<dbReference type="NCBIfam" id="NF004474">
    <property type="entry name" value="PRK05808.1"/>
    <property type="match status" value="1"/>
</dbReference>
<dbReference type="GO" id="GO:0008691">
    <property type="term" value="F:3-hydroxybutyryl-CoA dehydrogenase activity"/>
    <property type="evidence" value="ECO:0007669"/>
    <property type="project" value="UniProtKB-EC"/>
</dbReference>
<name>A0A3S0A1Z9_9BACL</name>
<dbReference type="Proteomes" id="UP000276128">
    <property type="component" value="Unassembled WGS sequence"/>
</dbReference>
<dbReference type="SUPFAM" id="SSF48179">
    <property type="entry name" value="6-phosphogluconate dehydrogenase C-terminal domain-like"/>
    <property type="match status" value="1"/>
</dbReference>
<comment type="pathway">
    <text evidence="1">Lipid metabolism; butanoate metabolism.</text>
</comment>
<gene>
    <name evidence="8" type="ORF">EJQ19_21520</name>
</gene>
<keyword evidence="3 8" id="KW-0560">Oxidoreductase</keyword>
<feature type="domain" description="3-hydroxyacyl-CoA dehydrogenase NAD binding" evidence="7">
    <location>
        <begin position="5"/>
        <end position="183"/>
    </location>
</feature>
<feature type="binding site" evidence="5">
    <location>
        <position position="119"/>
    </location>
    <ligand>
        <name>NAD(+)</name>
        <dbReference type="ChEBI" id="CHEBI:57540"/>
    </ligand>
</feature>
<reference evidence="8 9" key="1">
    <citation type="submission" date="2018-12" db="EMBL/GenBank/DDBJ databases">
        <title>Bacillus ochoae sp. nov., Paenibacillus whitsoniae sp. nov., Paenibacillus spiritus sp. nov. Isolated from the Mars Exploration Rover during spacecraft assembly.</title>
        <authorList>
            <person name="Seuylemezian A."/>
            <person name="Vaishampayan P."/>
        </authorList>
    </citation>
    <scope>NUCLEOTIDE SEQUENCE [LARGE SCALE GENOMIC DNA]</scope>
    <source>
        <strain evidence="8 9">MER 54</strain>
    </source>
</reference>
<organism evidence="8 9">
    <name type="scientific">Paenibacillus whitsoniae</name>
    <dbReference type="NCBI Taxonomy" id="2496558"/>
    <lineage>
        <taxon>Bacteria</taxon>
        <taxon>Bacillati</taxon>
        <taxon>Bacillota</taxon>
        <taxon>Bacilli</taxon>
        <taxon>Bacillales</taxon>
        <taxon>Paenibacillaceae</taxon>
        <taxon>Paenibacillus</taxon>
    </lineage>
</organism>
<dbReference type="AlphaFoldDB" id="A0A3S0A1Z9"/>
<dbReference type="Gene3D" id="1.10.1040.10">
    <property type="entry name" value="N-(1-d-carboxylethyl)-l-norvaline Dehydrogenase, domain 2"/>
    <property type="match status" value="1"/>
</dbReference>
<dbReference type="GO" id="GO:0070403">
    <property type="term" value="F:NAD+ binding"/>
    <property type="evidence" value="ECO:0007669"/>
    <property type="project" value="InterPro"/>
</dbReference>
<dbReference type="GO" id="GO:0019605">
    <property type="term" value="P:butyrate metabolic process"/>
    <property type="evidence" value="ECO:0007669"/>
    <property type="project" value="UniProtKB-UniPathway"/>
</dbReference>
<dbReference type="InterPro" id="IPR013328">
    <property type="entry name" value="6PGD_dom2"/>
</dbReference>
<keyword evidence="5" id="KW-0520">NAD</keyword>
<dbReference type="EMBL" id="RXHU01000066">
    <property type="protein sequence ID" value="RTE07136.1"/>
    <property type="molecule type" value="Genomic_DNA"/>
</dbReference>
<dbReference type="SUPFAM" id="SSF51735">
    <property type="entry name" value="NAD(P)-binding Rossmann-fold domains"/>
    <property type="match status" value="1"/>
</dbReference>
<evidence type="ECO:0000256" key="1">
    <source>
        <dbReference type="ARBA" id="ARBA00005086"/>
    </source>
</evidence>
<dbReference type="Pfam" id="PF02737">
    <property type="entry name" value="3HCDH_N"/>
    <property type="match status" value="1"/>
</dbReference>
<dbReference type="InterPro" id="IPR006180">
    <property type="entry name" value="3-OHacyl-CoA_DH_CS"/>
</dbReference>
<dbReference type="Pfam" id="PF00725">
    <property type="entry name" value="3HCDH"/>
    <property type="match status" value="1"/>
</dbReference>
<dbReference type="OrthoDB" id="9771883at2"/>
<feature type="binding site" evidence="5">
    <location>
        <position position="143"/>
    </location>
    <ligand>
        <name>NAD(+)</name>
        <dbReference type="ChEBI" id="CHEBI:57540"/>
    </ligand>
</feature>
<keyword evidence="9" id="KW-1185">Reference proteome</keyword>
<feature type="binding site" evidence="5">
    <location>
        <position position="33"/>
    </location>
    <ligand>
        <name>NAD(+)</name>
        <dbReference type="ChEBI" id="CHEBI:57540"/>
    </ligand>
</feature>
<dbReference type="PANTHER" id="PTHR48075:SF5">
    <property type="entry name" value="3-HYDROXYBUTYRYL-COA DEHYDROGENASE"/>
    <property type="match status" value="1"/>
</dbReference>
<feature type="domain" description="3-hydroxyacyl-CoA dehydrogenase C-terminal" evidence="6">
    <location>
        <begin position="186"/>
        <end position="282"/>
    </location>
</feature>
<dbReference type="PROSITE" id="PS00067">
    <property type="entry name" value="3HCDH"/>
    <property type="match status" value="1"/>
</dbReference>
<dbReference type="InterPro" id="IPR022694">
    <property type="entry name" value="3-OHacyl-CoA_DH"/>
</dbReference>
<dbReference type="Gene3D" id="3.40.50.720">
    <property type="entry name" value="NAD(P)-binding Rossmann-like Domain"/>
    <property type="match status" value="1"/>
</dbReference>
<dbReference type="RefSeq" id="WP_126143299.1">
    <property type="nucleotide sequence ID" value="NZ_RXHU01000066.1"/>
</dbReference>
<evidence type="ECO:0000256" key="4">
    <source>
        <dbReference type="PIRSR" id="PIRSR000105-1"/>
    </source>
</evidence>
<evidence type="ECO:0000259" key="6">
    <source>
        <dbReference type="Pfam" id="PF00725"/>
    </source>
</evidence>
<dbReference type="EC" id="1.1.1.157" evidence="8"/>
<dbReference type="InterPro" id="IPR006176">
    <property type="entry name" value="3-OHacyl-CoA_DH_NAD-bd"/>
</dbReference>
<feature type="binding site" evidence="5">
    <location>
        <begin position="10"/>
        <end position="15"/>
    </location>
    <ligand>
        <name>NAD(+)</name>
        <dbReference type="ChEBI" id="CHEBI:57540"/>
    </ligand>
</feature>
<dbReference type="FunFam" id="3.40.50.720:FF:000009">
    <property type="entry name" value="Fatty oxidation complex, alpha subunit"/>
    <property type="match status" value="1"/>
</dbReference>
<evidence type="ECO:0000259" key="7">
    <source>
        <dbReference type="Pfam" id="PF02737"/>
    </source>
</evidence>
<comment type="similarity">
    <text evidence="2">Belongs to the 3-hydroxyacyl-CoA dehydrogenase family.</text>
</comment>
<sequence length="284" mass="30743">MSIATVMVVGAGQMGSGIVQVAASSGKSVLWQDVSAVALEKGLQHIAHNLDRSMAKGRLSGSEKTAILERIEVTPSLDQADRAQLVIEAVTEHMPVKQAIFRELDAVCPPETILATNTSSLPITEIAAATGRTGQVIGMHFMNPVPVMPLVEIIRGLDTSQAVFEAVEQVARELGKTPVEVQDFPGFVSNRVLMPMINEAIFTVYEGVASPEAVDTVMKLGMRHPMGPLELADLIGLDTCLAIMEILHEGFKDSKYRPCPLLRKYVKAGRLGRKSGQGFYRYSE</sequence>
<feature type="site" description="Important for catalytic activity" evidence="4">
    <location>
        <position position="140"/>
    </location>
</feature>
<dbReference type="UniPathway" id="UPA00863"/>
<evidence type="ECO:0000313" key="9">
    <source>
        <dbReference type="Proteomes" id="UP000276128"/>
    </source>
</evidence>
<feature type="binding site" evidence="5">
    <location>
        <position position="274"/>
    </location>
    <ligand>
        <name>NAD(+)</name>
        <dbReference type="ChEBI" id="CHEBI:57540"/>
    </ligand>
</feature>
<dbReference type="PIRSF" id="PIRSF000105">
    <property type="entry name" value="HCDH"/>
    <property type="match status" value="1"/>
</dbReference>